<dbReference type="PhylomeDB" id="B3N3Q1"/>
<name>B3N3Q1_DROER</name>
<dbReference type="EMBL" id="CH954177">
    <property type="protein sequence ID" value="EDV57710.1"/>
    <property type="molecule type" value="Genomic_DNA"/>
</dbReference>
<organism evidence="2 3">
    <name type="scientific">Drosophila erecta</name>
    <name type="common">Fruit fly</name>
    <dbReference type="NCBI Taxonomy" id="7220"/>
    <lineage>
        <taxon>Eukaryota</taxon>
        <taxon>Metazoa</taxon>
        <taxon>Ecdysozoa</taxon>
        <taxon>Arthropoda</taxon>
        <taxon>Hexapoda</taxon>
        <taxon>Insecta</taxon>
        <taxon>Pterygota</taxon>
        <taxon>Neoptera</taxon>
        <taxon>Endopterygota</taxon>
        <taxon>Diptera</taxon>
        <taxon>Brachycera</taxon>
        <taxon>Muscomorpha</taxon>
        <taxon>Ephydroidea</taxon>
        <taxon>Drosophilidae</taxon>
        <taxon>Drosophila</taxon>
        <taxon>Sophophora</taxon>
    </lineage>
</organism>
<feature type="region of interest" description="Disordered" evidence="1">
    <location>
        <begin position="158"/>
        <end position="190"/>
    </location>
</feature>
<accession>B3N3Q1</accession>
<dbReference type="OMA" id="MHYVNPH"/>
<dbReference type="Proteomes" id="UP000008711">
    <property type="component" value="Unassembled WGS sequence"/>
</dbReference>
<reference evidence="2 3" key="1">
    <citation type="journal article" date="2007" name="Nature">
        <title>Evolution of genes and genomes on the Drosophila phylogeny.</title>
        <authorList>
            <consortium name="Drosophila 12 Genomes Consortium"/>
            <person name="Clark A.G."/>
            <person name="Eisen M.B."/>
            <person name="Smith D.R."/>
            <person name="Bergman C.M."/>
            <person name="Oliver B."/>
            <person name="Markow T.A."/>
            <person name="Kaufman T.C."/>
            <person name="Kellis M."/>
            <person name="Gelbart W."/>
            <person name="Iyer V.N."/>
            <person name="Pollard D.A."/>
            <person name="Sackton T.B."/>
            <person name="Larracuente A.M."/>
            <person name="Singh N.D."/>
            <person name="Abad J.P."/>
            <person name="Abt D.N."/>
            <person name="Adryan B."/>
            <person name="Aguade M."/>
            <person name="Akashi H."/>
            <person name="Anderson W.W."/>
            <person name="Aquadro C.F."/>
            <person name="Ardell D.H."/>
            <person name="Arguello R."/>
            <person name="Artieri C.G."/>
            <person name="Barbash D.A."/>
            <person name="Barker D."/>
            <person name="Barsanti P."/>
            <person name="Batterham P."/>
            <person name="Batzoglou S."/>
            <person name="Begun D."/>
            <person name="Bhutkar A."/>
            <person name="Blanco E."/>
            <person name="Bosak S.A."/>
            <person name="Bradley R.K."/>
            <person name="Brand A.D."/>
            <person name="Brent M.R."/>
            <person name="Brooks A.N."/>
            <person name="Brown R.H."/>
            <person name="Butlin R.K."/>
            <person name="Caggese C."/>
            <person name="Calvi B.R."/>
            <person name="Bernardo de Carvalho A."/>
            <person name="Caspi A."/>
            <person name="Castrezana S."/>
            <person name="Celniker S.E."/>
            <person name="Chang J.L."/>
            <person name="Chapple C."/>
            <person name="Chatterji S."/>
            <person name="Chinwalla A."/>
            <person name="Civetta A."/>
            <person name="Clifton S.W."/>
            <person name="Comeron J.M."/>
            <person name="Costello J.C."/>
            <person name="Coyne J.A."/>
            <person name="Daub J."/>
            <person name="David R.G."/>
            <person name="Delcher A.L."/>
            <person name="Delehaunty K."/>
            <person name="Do C.B."/>
            <person name="Ebling H."/>
            <person name="Edwards K."/>
            <person name="Eickbush T."/>
            <person name="Evans J.D."/>
            <person name="Filipski A."/>
            <person name="Findeiss S."/>
            <person name="Freyhult E."/>
            <person name="Fulton L."/>
            <person name="Fulton R."/>
            <person name="Garcia A.C."/>
            <person name="Gardiner A."/>
            <person name="Garfield D.A."/>
            <person name="Garvin B.E."/>
            <person name="Gibson G."/>
            <person name="Gilbert D."/>
            <person name="Gnerre S."/>
            <person name="Godfrey J."/>
            <person name="Good R."/>
            <person name="Gotea V."/>
            <person name="Gravely B."/>
            <person name="Greenberg A.J."/>
            <person name="Griffiths-Jones S."/>
            <person name="Gross S."/>
            <person name="Guigo R."/>
            <person name="Gustafson E.A."/>
            <person name="Haerty W."/>
            <person name="Hahn M.W."/>
            <person name="Halligan D.L."/>
            <person name="Halpern A.L."/>
            <person name="Halter G.M."/>
            <person name="Han M.V."/>
            <person name="Heger A."/>
            <person name="Hillier L."/>
            <person name="Hinrichs A.S."/>
            <person name="Holmes I."/>
            <person name="Hoskins R.A."/>
            <person name="Hubisz M.J."/>
            <person name="Hultmark D."/>
            <person name="Huntley M.A."/>
            <person name="Jaffe D.B."/>
            <person name="Jagadeeshan S."/>
            <person name="Jeck W.R."/>
            <person name="Johnson J."/>
            <person name="Jones C.D."/>
            <person name="Jordan W.C."/>
            <person name="Karpen G.H."/>
            <person name="Kataoka E."/>
            <person name="Keightley P.D."/>
            <person name="Kheradpour P."/>
            <person name="Kirkness E.F."/>
            <person name="Koerich L.B."/>
            <person name="Kristiansen K."/>
            <person name="Kudrna D."/>
            <person name="Kulathinal R.J."/>
            <person name="Kumar S."/>
            <person name="Kwok R."/>
            <person name="Lander E."/>
            <person name="Langley C.H."/>
            <person name="Lapoint R."/>
            <person name="Lazzaro B.P."/>
            <person name="Lee S.J."/>
            <person name="Levesque L."/>
            <person name="Li R."/>
            <person name="Lin C.F."/>
            <person name="Lin M.F."/>
            <person name="Lindblad-Toh K."/>
            <person name="Llopart A."/>
            <person name="Long M."/>
            <person name="Low L."/>
            <person name="Lozovsky E."/>
            <person name="Lu J."/>
            <person name="Luo M."/>
            <person name="Machado C.A."/>
            <person name="Makalowski W."/>
            <person name="Marzo M."/>
            <person name="Matsuda M."/>
            <person name="Matzkin L."/>
            <person name="McAllister B."/>
            <person name="McBride C.S."/>
            <person name="McKernan B."/>
            <person name="McKernan K."/>
            <person name="Mendez-Lago M."/>
            <person name="Minx P."/>
            <person name="Mollenhauer M.U."/>
            <person name="Montooth K."/>
            <person name="Mount S.M."/>
            <person name="Mu X."/>
            <person name="Myers E."/>
            <person name="Negre B."/>
            <person name="Newfeld S."/>
            <person name="Nielsen R."/>
            <person name="Noor M.A."/>
            <person name="O'Grady P."/>
            <person name="Pachter L."/>
            <person name="Papaceit M."/>
            <person name="Parisi M.J."/>
            <person name="Parisi M."/>
            <person name="Parts L."/>
            <person name="Pedersen J.S."/>
            <person name="Pesole G."/>
            <person name="Phillippy A.M."/>
            <person name="Ponting C.P."/>
            <person name="Pop M."/>
            <person name="Porcelli D."/>
            <person name="Powell J.R."/>
            <person name="Prohaska S."/>
            <person name="Pruitt K."/>
            <person name="Puig M."/>
            <person name="Quesneville H."/>
            <person name="Ram K.R."/>
            <person name="Rand D."/>
            <person name="Rasmussen M.D."/>
            <person name="Reed L.K."/>
            <person name="Reenan R."/>
            <person name="Reily A."/>
            <person name="Remington K.A."/>
            <person name="Rieger T.T."/>
            <person name="Ritchie M.G."/>
            <person name="Robin C."/>
            <person name="Rogers Y.H."/>
            <person name="Rohde C."/>
            <person name="Rozas J."/>
            <person name="Rubenfield M.J."/>
            <person name="Ruiz A."/>
            <person name="Russo S."/>
            <person name="Salzberg S.L."/>
            <person name="Sanchez-Gracia A."/>
            <person name="Saranga D.J."/>
            <person name="Sato H."/>
            <person name="Schaeffer S.W."/>
            <person name="Schatz M.C."/>
            <person name="Schlenke T."/>
            <person name="Schwartz R."/>
            <person name="Segarra C."/>
            <person name="Singh R.S."/>
            <person name="Sirot L."/>
            <person name="Sirota M."/>
            <person name="Sisneros N.B."/>
            <person name="Smith C.D."/>
            <person name="Smith T.F."/>
            <person name="Spieth J."/>
            <person name="Stage D.E."/>
            <person name="Stark A."/>
            <person name="Stephan W."/>
            <person name="Strausberg R.L."/>
            <person name="Strempel S."/>
            <person name="Sturgill D."/>
            <person name="Sutton G."/>
            <person name="Sutton G.G."/>
            <person name="Tao W."/>
            <person name="Teichmann S."/>
            <person name="Tobari Y.N."/>
            <person name="Tomimura Y."/>
            <person name="Tsolas J.M."/>
            <person name="Valente V.L."/>
            <person name="Venter E."/>
            <person name="Venter J.C."/>
            <person name="Vicario S."/>
            <person name="Vieira F.G."/>
            <person name="Vilella A.J."/>
            <person name="Villasante A."/>
            <person name="Walenz B."/>
            <person name="Wang J."/>
            <person name="Wasserman M."/>
            <person name="Watts T."/>
            <person name="Wilson D."/>
            <person name="Wilson R.K."/>
            <person name="Wing R.A."/>
            <person name="Wolfner M.F."/>
            <person name="Wong A."/>
            <person name="Wong G.K."/>
            <person name="Wu C.I."/>
            <person name="Wu G."/>
            <person name="Yamamoto D."/>
            <person name="Yang H.P."/>
            <person name="Yang S.P."/>
            <person name="Yorke J.A."/>
            <person name="Yoshida K."/>
            <person name="Zdobnov E."/>
            <person name="Zhang P."/>
            <person name="Zhang Y."/>
            <person name="Zimin A.V."/>
            <person name="Baldwin J."/>
            <person name="Abdouelleil A."/>
            <person name="Abdulkadir J."/>
            <person name="Abebe A."/>
            <person name="Abera B."/>
            <person name="Abreu J."/>
            <person name="Acer S.C."/>
            <person name="Aftuck L."/>
            <person name="Alexander A."/>
            <person name="An P."/>
            <person name="Anderson E."/>
            <person name="Anderson S."/>
            <person name="Arachi H."/>
            <person name="Azer M."/>
            <person name="Bachantsang P."/>
            <person name="Barry A."/>
            <person name="Bayul T."/>
            <person name="Berlin A."/>
            <person name="Bessette D."/>
            <person name="Bloom T."/>
            <person name="Blye J."/>
            <person name="Boguslavskiy L."/>
            <person name="Bonnet C."/>
            <person name="Boukhgalter B."/>
            <person name="Bourzgui I."/>
            <person name="Brown A."/>
            <person name="Cahill P."/>
            <person name="Channer S."/>
            <person name="Cheshatsang Y."/>
            <person name="Chuda L."/>
            <person name="Citroen M."/>
            <person name="Collymore A."/>
            <person name="Cooke P."/>
            <person name="Costello M."/>
            <person name="D'Aco K."/>
            <person name="Daza R."/>
            <person name="De Haan G."/>
            <person name="DeGray S."/>
            <person name="DeMaso C."/>
            <person name="Dhargay N."/>
            <person name="Dooley K."/>
            <person name="Dooley E."/>
            <person name="Doricent M."/>
            <person name="Dorje P."/>
            <person name="Dorjee K."/>
            <person name="Dupes A."/>
            <person name="Elong R."/>
            <person name="Falk J."/>
            <person name="Farina A."/>
            <person name="Faro S."/>
            <person name="Ferguson D."/>
            <person name="Fisher S."/>
            <person name="Foley C.D."/>
            <person name="Franke A."/>
            <person name="Friedrich D."/>
            <person name="Gadbois L."/>
            <person name="Gearin G."/>
            <person name="Gearin C.R."/>
            <person name="Giannoukos G."/>
            <person name="Goode T."/>
            <person name="Graham J."/>
            <person name="Grandbois E."/>
            <person name="Grewal S."/>
            <person name="Gyaltsen K."/>
            <person name="Hafez N."/>
            <person name="Hagos B."/>
            <person name="Hall J."/>
            <person name="Henson C."/>
            <person name="Hollinger A."/>
            <person name="Honan T."/>
            <person name="Huard M.D."/>
            <person name="Hughes L."/>
            <person name="Hurhula B."/>
            <person name="Husby M.E."/>
            <person name="Kamat A."/>
            <person name="Kanga B."/>
            <person name="Kashin S."/>
            <person name="Khazanovich D."/>
            <person name="Kisner P."/>
            <person name="Lance K."/>
            <person name="Lara M."/>
            <person name="Lee W."/>
            <person name="Lennon N."/>
            <person name="Letendre F."/>
            <person name="LeVine R."/>
            <person name="Lipovsky A."/>
            <person name="Liu X."/>
            <person name="Liu J."/>
            <person name="Liu S."/>
            <person name="Lokyitsang T."/>
            <person name="Lokyitsang Y."/>
            <person name="Lubonja R."/>
            <person name="Lui A."/>
            <person name="MacDonald P."/>
            <person name="Magnisalis V."/>
            <person name="Maru K."/>
            <person name="Matthews C."/>
            <person name="McCusker W."/>
            <person name="McDonough S."/>
            <person name="Mehta T."/>
            <person name="Meldrim J."/>
            <person name="Meneus L."/>
            <person name="Mihai O."/>
            <person name="Mihalev A."/>
            <person name="Mihova T."/>
            <person name="Mittelman R."/>
            <person name="Mlenga V."/>
            <person name="Montmayeur A."/>
            <person name="Mulrain L."/>
            <person name="Navidi A."/>
            <person name="Naylor J."/>
            <person name="Negash T."/>
            <person name="Nguyen T."/>
            <person name="Nguyen N."/>
            <person name="Nicol R."/>
            <person name="Norbu C."/>
            <person name="Norbu N."/>
            <person name="Novod N."/>
            <person name="O'Neill B."/>
            <person name="Osman S."/>
            <person name="Markiewicz E."/>
            <person name="Oyono O.L."/>
            <person name="Patti C."/>
            <person name="Phunkhang P."/>
            <person name="Pierre F."/>
            <person name="Priest M."/>
            <person name="Raghuraman S."/>
            <person name="Rege F."/>
            <person name="Reyes R."/>
            <person name="Rise C."/>
            <person name="Rogov P."/>
            <person name="Ross K."/>
            <person name="Ryan E."/>
            <person name="Settipalli S."/>
            <person name="Shea T."/>
            <person name="Sherpa N."/>
            <person name="Shi L."/>
            <person name="Shih D."/>
            <person name="Sparrow T."/>
            <person name="Spaulding J."/>
            <person name="Stalker J."/>
            <person name="Stange-Thomann N."/>
            <person name="Stavropoulos S."/>
            <person name="Stone C."/>
            <person name="Strader C."/>
            <person name="Tesfaye S."/>
            <person name="Thomson T."/>
            <person name="Thoulutsang Y."/>
            <person name="Thoulutsang D."/>
            <person name="Topham K."/>
            <person name="Topping I."/>
            <person name="Tsamla T."/>
            <person name="Vassiliev H."/>
            <person name="Vo A."/>
            <person name="Wangchuk T."/>
            <person name="Wangdi T."/>
            <person name="Weiand M."/>
            <person name="Wilkinson J."/>
            <person name="Wilson A."/>
            <person name="Yadav S."/>
            <person name="Young G."/>
            <person name="Yu Q."/>
            <person name="Zembek L."/>
            <person name="Zhong D."/>
            <person name="Zimmer A."/>
            <person name="Zwirko Z."/>
            <person name="Jaffe D.B."/>
            <person name="Alvarez P."/>
            <person name="Brockman W."/>
            <person name="Butler J."/>
            <person name="Chin C."/>
            <person name="Gnerre S."/>
            <person name="Grabherr M."/>
            <person name="Kleber M."/>
            <person name="Mauceli E."/>
            <person name="MacCallum I."/>
        </authorList>
    </citation>
    <scope>NUCLEOTIDE SEQUENCE [LARGE SCALE GENOMIC DNA]</scope>
    <source>
        <strain evidence="2 3">TSC#14021-0224.01</strain>
    </source>
</reference>
<keyword evidence="3" id="KW-1185">Reference proteome</keyword>
<evidence type="ECO:0000313" key="2">
    <source>
        <dbReference type="EMBL" id="EDV57710.1"/>
    </source>
</evidence>
<dbReference type="KEGG" id="der:6542414"/>
<dbReference type="HOGENOM" id="CLU_116000_0_0_1"/>
<dbReference type="OrthoDB" id="7864363at2759"/>
<dbReference type="AlphaFoldDB" id="B3N3Q1"/>
<gene>
    <name evidence="2" type="primary">Dere\GG24989</name>
    <name evidence="2" type="synonym">dere_GLEANR_9664</name>
    <name evidence="2" type="synonym">GG24989</name>
    <name evidence="2" type="ORF">Dere_GG24989</name>
</gene>
<proteinExistence type="predicted"/>
<protein>
    <submittedName>
        <fullName evidence="2">Uncharacterized protein</fullName>
    </submittedName>
</protein>
<reference evidence="2 3" key="2">
    <citation type="journal article" date="2008" name="Bioinformatics">
        <title>Assembly reconciliation.</title>
        <authorList>
            <person name="Zimin A.V."/>
            <person name="Smith D.R."/>
            <person name="Sutton G."/>
            <person name="Yorke J.A."/>
        </authorList>
    </citation>
    <scope>NUCLEOTIDE SEQUENCE [LARGE SCALE GENOMIC DNA]</scope>
    <source>
        <strain evidence="2 3">TSC#14021-0224.01</strain>
    </source>
</reference>
<dbReference type="eggNOG" id="ENOG502QYC8">
    <property type="taxonomic scope" value="Eukaryota"/>
</dbReference>
<evidence type="ECO:0000313" key="3">
    <source>
        <dbReference type="Proteomes" id="UP000008711"/>
    </source>
</evidence>
<evidence type="ECO:0000256" key="1">
    <source>
        <dbReference type="SAM" id="MobiDB-lite"/>
    </source>
</evidence>
<sequence>MHTIKRARAKNVAKKRITGVKVPRTDTRQQFYLKTRFQATRPCQKQSSVPPSQRIWRRTVVQTKPKVRTRIPKLFRMDRHTGLPVDYERTVNQVMHYVNPHLHNPPSAELVLEQLLAKMLAEVVRQGGHCCQDTTQLWSLLKNRSHCRSSSHFLTKAEKDKREANESLSQFHSACKRRPSPTHSPKLGPTYMSKFNFNQLRIKSS</sequence>